<dbReference type="SUPFAM" id="SSF110849">
    <property type="entry name" value="ParB/Sulfiredoxin"/>
    <property type="match status" value="1"/>
</dbReference>
<feature type="region of interest" description="Disordered" evidence="1">
    <location>
        <begin position="273"/>
        <end position="322"/>
    </location>
</feature>
<dbReference type="InterPro" id="IPR036086">
    <property type="entry name" value="ParB/Sulfiredoxin_sf"/>
</dbReference>
<reference evidence="2 3" key="1">
    <citation type="journal article" date="2025" name="Int. J. Syst. Evol. Microbiol.">
        <title>Desulfovibrio falkowii sp. nov., Porphyromonas miyakawae sp. nov., Mediterraneibacter flintii sp. nov. and Owariibacterium komagatae gen. nov., sp. nov., isolated from human faeces.</title>
        <authorList>
            <person name="Hamaguchi T."/>
            <person name="Ohara M."/>
            <person name="Hisatomi A."/>
            <person name="Sekiguchi K."/>
            <person name="Takeda J.I."/>
            <person name="Ueyama J."/>
            <person name="Ito M."/>
            <person name="Nishiwaki H."/>
            <person name="Ogi T."/>
            <person name="Hirayama M."/>
            <person name="Ohkuma M."/>
            <person name="Sakamoto M."/>
            <person name="Ohno K."/>
        </authorList>
    </citation>
    <scope>NUCLEOTIDE SEQUENCE [LARGE SCALE GENOMIC DNA]</scope>
    <source>
        <strain evidence="2 3">13CB8C</strain>
    </source>
</reference>
<accession>A0ABQ0E5P2</accession>
<gene>
    <name evidence="2" type="ORF">Defa_05460</name>
</gene>
<evidence type="ECO:0000256" key="1">
    <source>
        <dbReference type="SAM" id="MobiDB-lite"/>
    </source>
</evidence>
<evidence type="ECO:0000313" key="2">
    <source>
        <dbReference type="EMBL" id="GAB1253059.1"/>
    </source>
</evidence>
<name>A0ABQ0E5P2_9BACT</name>
<dbReference type="Proteomes" id="UP001628192">
    <property type="component" value="Unassembled WGS sequence"/>
</dbReference>
<dbReference type="RefSeq" id="WP_407844133.1">
    <property type="nucleotide sequence ID" value="NZ_BAAFSG010000001.1"/>
</dbReference>
<evidence type="ECO:0008006" key="4">
    <source>
        <dbReference type="Google" id="ProtNLM"/>
    </source>
</evidence>
<comment type="caution">
    <text evidence="2">The sequence shown here is derived from an EMBL/GenBank/DDBJ whole genome shotgun (WGS) entry which is preliminary data.</text>
</comment>
<proteinExistence type="predicted"/>
<evidence type="ECO:0000313" key="3">
    <source>
        <dbReference type="Proteomes" id="UP001628192"/>
    </source>
</evidence>
<feature type="compositionally biased region" description="Low complexity" evidence="1">
    <location>
        <begin position="282"/>
        <end position="296"/>
    </location>
</feature>
<sequence>MANQKASHSIFMEIQEIPLEKIFLDLKNPRHPAYQSEEEIIAYLCDKEYVLELAKDIVQVGTNPLELMAVIQNPDSKTYFTAEGNRRLCALKLLEDPQLAPKDLRKDFKALSKKQLFNTVRAIVFEDRDAVSHWLERTHGGLQNGIGRKQWDAEQKTRFTGDKKNLMAQQLLDYAQDEGMINTEERAQKLSTVQRFISNPVFKDALGIDTSDTKKLQSSRIKGDFDIALGKFIEDLISKKINTRFDAKRIKKYSQEIRELKELSNELIQPTPLSALNKNNSADKSVSSAGSKAAAATKDEKNAAPSASGKSNSTRPPRHLGRVKATEEALQKLNNHKLNSLYGSLCSLVVDSHCPLLTIGLWSFIESLTALNGRSQNTDFQSFLSTERLSSLGLGSSKDSKALRDCLRRLCDNGNSSKHDKNSAAFNDQQLINDFSTLQTLIQKLIQRACLSGKEES</sequence>
<protein>
    <recommendedName>
        <fullName evidence="4">ParB/Sulfiredoxin domain-containing protein</fullName>
    </recommendedName>
</protein>
<organism evidence="2 3">
    <name type="scientific">Desulfovibrio falkowii</name>
    <dbReference type="NCBI Taxonomy" id="3136602"/>
    <lineage>
        <taxon>Bacteria</taxon>
        <taxon>Pseudomonadati</taxon>
        <taxon>Thermodesulfobacteriota</taxon>
        <taxon>Desulfovibrionia</taxon>
        <taxon>Desulfovibrionales</taxon>
        <taxon>Desulfovibrionaceae</taxon>
        <taxon>Desulfovibrio</taxon>
    </lineage>
</organism>
<dbReference type="EMBL" id="BAAFSG010000001">
    <property type="protein sequence ID" value="GAB1253059.1"/>
    <property type="molecule type" value="Genomic_DNA"/>
</dbReference>
<keyword evidence="3" id="KW-1185">Reference proteome</keyword>